<dbReference type="PANTHER" id="PTHR19370:SF184">
    <property type="entry name" value="NADH-CYTOCHROME B5 REDUCTASE-LIKE"/>
    <property type="match status" value="1"/>
</dbReference>
<keyword evidence="7" id="KW-1000">Mitochondrion outer membrane</keyword>
<comment type="similarity">
    <text evidence="4 17">Belongs to the flavoprotein pyridine nucleotide cytochrome reductase family.</text>
</comment>
<dbReference type="GO" id="GO:0005741">
    <property type="term" value="C:mitochondrial outer membrane"/>
    <property type="evidence" value="ECO:0007669"/>
    <property type="project" value="UniProtKB-SubCell"/>
</dbReference>
<comment type="pathway">
    <text evidence="3">Protein modification; peptidyl-diphthamide biosynthesis.</text>
</comment>
<keyword evidence="5 16" id="KW-0285">Flavoprotein</keyword>
<feature type="binding site" evidence="16">
    <location>
        <position position="106"/>
    </location>
    <ligand>
        <name>FAD</name>
        <dbReference type="ChEBI" id="CHEBI:57692"/>
    </ligand>
</feature>
<dbReference type="STRING" id="101127.A0A1X2GIH7"/>
<dbReference type="PANTHER" id="PTHR19370">
    <property type="entry name" value="NADH-CYTOCHROME B5 REDUCTASE"/>
    <property type="match status" value="1"/>
</dbReference>
<dbReference type="PRINTS" id="PR00371">
    <property type="entry name" value="FPNCR"/>
</dbReference>
<evidence type="ECO:0000259" key="19">
    <source>
        <dbReference type="PROSITE" id="PS51384"/>
    </source>
</evidence>
<feature type="transmembrane region" description="Helical" evidence="18">
    <location>
        <begin position="20"/>
        <end position="38"/>
    </location>
</feature>
<dbReference type="FunFam" id="3.40.50.80:FF:000019">
    <property type="entry name" value="NADH-cytochrome b5 reductase"/>
    <property type="match status" value="1"/>
</dbReference>
<proteinExistence type="inferred from homology"/>
<keyword evidence="13 18" id="KW-0472">Membrane</keyword>
<dbReference type="InterPro" id="IPR017927">
    <property type="entry name" value="FAD-bd_FR_type"/>
</dbReference>
<dbReference type="CDD" id="cd06183">
    <property type="entry name" value="cyt_b5_reduct_like"/>
    <property type="match status" value="1"/>
</dbReference>
<evidence type="ECO:0000256" key="12">
    <source>
        <dbReference type="ARBA" id="ARBA00023128"/>
    </source>
</evidence>
<evidence type="ECO:0000256" key="8">
    <source>
        <dbReference type="ARBA" id="ARBA00022827"/>
    </source>
</evidence>
<dbReference type="Proteomes" id="UP000242146">
    <property type="component" value="Unassembled WGS sequence"/>
</dbReference>
<accession>A0A1X2GIH7</accession>
<feature type="binding site" evidence="16">
    <location>
        <position position="121"/>
    </location>
    <ligand>
        <name>FAD</name>
        <dbReference type="ChEBI" id="CHEBI:57692"/>
    </ligand>
</feature>
<dbReference type="GO" id="GO:0090524">
    <property type="term" value="F:cytochrome-b5 reductase activity, acting on NADH"/>
    <property type="evidence" value="ECO:0007669"/>
    <property type="project" value="UniProtKB-EC"/>
</dbReference>
<keyword evidence="12" id="KW-0496">Mitochondrion</keyword>
<reference evidence="20 21" key="1">
    <citation type="submission" date="2016-07" db="EMBL/GenBank/DDBJ databases">
        <title>Pervasive Adenine N6-methylation of Active Genes in Fungi.</title>
        <authorList>
            <consortium name="DOE Joint Genome Institute"/>
            <person name="Mondo S.J."/>
            <person name="Dannebaum R.O."/>
            <person name="Kuo R.C."/>
            <person name="Labutti K."/>
            <person name="Haridas S."/>
            <person name="Kuo A."/>
            <person name="Salamov A."/>
            <person name="Ahrendt S.R."/>
            <person name="Lipzen A."/>
            <person name="Sullivan W."/>
            <person name="Andreopoulos W.B."/>
            <person name="Clum A."/>
            <person name="Lindquist E."/>
            <person name="Daum C."/>
            <person name="Ramamoorthy G.K."/>
            <person name="Gryganskyi A."/>
            <person name="Culley D."/>
            <person name="Magnuson J.K."/>
            <person name="James T.Y."/>
            <person name="O'Malley M.A."/>
            <person name="Stajich J.E."/>
            <person name="Spatafora J.W."/>
            <person name="Visel A."/>
            <person name="Grigoriev I.V."/>
        </authorList>
    </citation>
    <scope>NUCLEOTIDE SEQUENCE [LARGE SCALE GENOMIC DNA]</scope>
    <source>
        <strain evidence="20 21">NRRL 3301</strain>
    </source>
</reference>
<feature type="domain" description="FAD-binding FR-type" evidence="19">
    <location>
        <begin position="52"/>
        <end position="155"/>
    </location>
</feature>
<dbReference type="PRINTS" id="PR00406">
    <property type="entry name" value="CYTB5RDTASE"/>
</dbReference>
<comment type="cofactor">
    <cofactor evidence="1 16 17">
        <name>FAD</name>
        <dbReference type="ChEBI" id="CHEBI:57692"/>
    </cofactor>
</comment>
<evidence type="ECO:0000256" key="2">
    <source>
        <dbReference type="ARBA" id="ARBA00004294"/>
    </source>
</evidence>
<dbReference type="Pfam" id="PF00970">
    <property type="entry name" value="FAD_binding_6"/>
    <property type="match status" value="1"/>
</dbReference>
<evidence type="ECO:0000256" key="14">
    <source>
        <dbReference type="ARBA" id="ARBA00047682"/>
    </source>
</evidence>
<dbReference type="InterPro" id="IPR001834">
    <property type="entry name" value="CBR-like"/>
</dbReference>
<evidence type="ECO:0000313" key="21">
    <source>
        <dbReference type="Proteomes" id="UP000242146"/>
    </source>
</evidence>
<dbReference type="InterPro" id="IPR039261">
    <property type="entry name" value="FNR_nucleotide-bd"/>
</dbReference>
<organism evidence="20 21">
    <name type="scientific">Hesseltinella vesiculosa</name>
    <dbReference type="NCBI Taxonomy" id="101127"/>
    <lineage>
        <taxon>Eukaryota</taxon>
        <taxon>Fungi</taxon>
        <taxon>Fungi incertae sedis</taxon>
        <taxon>Mucoromycota</taxon>
        <taxon>Mucoromycotina</taxon>
        <taxon>Mucoromycetes</taxon>
        <taxon>Mucorales</taxon>
        <taxon>Cunninghamellaceae</taxon>
        <taxon>Hesseltinella</taxon>
    </lineage>
</organism>
<keyword evidence="9 18" id="KW-1133">Transmembrane helix</keyword>
<evidence type="ECO:0000256" key="6">
    <source>
        <dbReference type="ARBA" id="ARBA00022692"/>
    </source>
</evidence>
<evidence type="ECO:0000256" key="1">
    <source>
        <dbReference type="ARBA" id="ARBA00001974"/>
    </source>
</evidence>
<evidence type="ECO:0000256" key="5">
    <source>
        <dbReference type="ARBA" id="ARBA00022630"/>
    </source>
</evidence>
<keyword evidence="11 17" id="KW-0520">NAD</keyword>
<dbReference type="Gene3D" id="3.40.50.80">
    <property type="entry name" value="Nucleotide-binding domain of ferredoxin-NADP reductase (FNR) module"/>
    <property type="match status" value="1"/>
</dbReference>
<evidence type="ECO:0000256" key="18">
    <source>
        <dbReference type="SAM" id="Phobius"/>
    </source>
</evidence>
<evidence type="ECO:0000256" key="10">
    <source>
        <dbReference type="ARBA" id="ARBA00023002"/>
    </source>
</evidence>
<dbReference type="AlphaFoldDB" id="A0A1X2GIH7"/>
<keyword evidence="10 17" id="KW-0560">Oxidoreductase</keyword>
<name>A0A1X2GIH7_9FUNG</name>
<feature type="binding site" evidence="16">
    <location>
        <position position="104"/>
    </location>
    <ligand>
        <name>FAD</name>
        <dbReference type="ChEBI" id="CHEBI:57692"/>
    </ligand>
</feature>
<evidence type="ECO:0000256" key="3">
    <source>
        <dbReference type="ARBA" id="ARBA00005156"/>
    </source>
</evidence>
<dbReference type="OrthoDB" id="432685at2759"/>
<feature type="binding site" evidence="16">
    <location>
        <position position="131"/>
    </location>
    <ligand>
        <name>FAD</name>
        <dbReference type="ChEBI" id="CHEBI:57692"/>
    </ligand>
</feature>
<evidence type="ECO:0000256" key="13">
    <source>
        <dbReference type="ARBA" id="ARBA00023136"/>
    </source>
</evidence>
<keyword evidence="8 16" id="KW-0274">FAD</keyword>
<dbReference type="FunFam" id="2.40.30.10:FF:000032">
    <property type="entry name" value="NADH-cytochrome b5 reductase"/>
    <property type="match status" value="1"/>
</dbReference>
<evidence type="ECO:0000256" key="7">
    <source>
        <dbReference type="ARBA" id="ARBA00022787"/>
    </source>
</evidence>
<evidence type="ECO:0000256" key="11">
    <source>
        <dbReference type="ARBA" id="ARBA00023027"/>
    </source>
</evidence>
<comment type="catalytic activity">
    <reaction evidence="14 17">
        <text>2 Fe(III)-[cytochrome b5] + NADH = 2 Fe(II)-[cytochrome b5] + NAD(+) + H(+)</text>
        <dbReference type="Rhea" id="RHEA:46680"/>
        <dbReference type="Rhea" id="RHEA-COMP:10438"/>
        <dbReference type="Rhea" id="RHEA-COMP:10439"/>
        <dbReference type="ChEBI" id="CHEBI:15378"/>
        <dbReference type="ChEBI" id="CHEBI:29033"/>
        <dbReference type="ChEBI" id="CHEBI:29034"/>
        <dbReference type="ChEBI" id="CHEBI:57540"/>
        <dbReference type="ChEBI" id="CHEBI:57945"/>
        <dbReference type="EC" id="1.6.2.2"/>
    </reaction>
</comment>
<evidence type="ECO:0000256" key="16">
    <source>
        <dbReference type="PIRSR" id="PIRSR601834-1"/>
    </source>
</evidence>
<dbReference type="SUPFAM" id="SSF63380">
    <property type="entry name" value="Riboflavin synthase domain-like"/>
    <property type="match status" value="1"/>
</dbReference>
<keyword evidence="21" id="KW-1185">Reference proteome</keyword>
<evidence type="ECO:0000256" key="4">
    <source>
        <dbReference type="ARBA" id="ARBA00006105"/>
    </source>
</evidence>
<dbReference type="EC" id="1.6.2.2" evidence="17"/>
<dbReference type="PROSITE" id="PS51384">
    <property type="entry name" value="FAD_FR"/>
    <property type="match status" value="1"/>
</dbReference>
<sequence>MAIRAPASLRTIYRILCDPLILGTSATIASVTLALWYYSARRSRSSRILDQHLAKSFPLVEKIKVNHNTSLYRFALPRSTDTLDLPIGQHISIVAVINGKEEKRSYTPTTGNDTFGHFDLVIKTYPTGLVSSYMEKLAPGDLVDIQGPNGAYFYVPNGMREIGMIAGGSGITPMLPIIKAALKNPDDKTKITLVYANNSLDDILLKNKLDRLNRQYSDQFRIYYVLIVPPDDWAQGVGYVTKDIVAKWMPPPSDDIQLLVCGPQPMITDIEQITNELGYNIPKPISKLADQVFKF</sequence>
<comment type="subcellular location">
    <subcellularLocation>
        <location evidence="2">Mitochondrion outer membrane</location>
    </subcellularLocation>
</comment>
<dbReference type="Pfam" id="PF00175">
    <property type="entry name" value="NAD_binding_1"/>
    <property type="match status" value="1"/>
</dbReference>
<dbReference type="InterPro" id="IPR017938">
    <property type="entry name" value="Riboflavin_synthase-like_b-brl"/>
</dbReference>
<protein>
    <recommendedName>
        <fullName evidence="17">NADH-cytochrome b5 reductase</fullName>
        <ecNumber evidence="17">1.6.2.2</ecNumber>
    </recommendedName>
</protein>
<gene>
    <name evidence="20" type="ORF">DM01DRAFT_1335692</name>
</gene>
<comment type="caution">
    <text evidence="20">The sequence shown here is derived from an EMBL/GenBank/DDBJ whole genome shotgun (WGS) entry which is preliminary data.</text>
</comment>
<dbReference type="SUPFAM" id="SSF52343">
    <property type="entry name" value="Ferredoxin reductase-like, C-terminal NADP-linked domain"/>
    <property type="match status" value="1"/>
</dbReference>
<dbReference type="EMBL" id="MCGT01000013">
    <property type="protein sequence ID" value="ORX54563.1"/>
    <property type="molecule type" value="Genomic_DNA"/>
</dbReference>
<comment type="catalytic activity">
    <reaction evidence="15">
        <text>2 Fe(3+)-[Dph3] + NADH = 2 Fe(2+)-[Dph3] + NAD(+) + H(+)</text>
        <dbReference type="Rhea" id="RHEA:71231"/>
        <dbReference type="Rhea" id="RHEA-COMP:18002"/>
        <dbReference type="Rhea" id="RHEA-COMP:18003"/>
        <dbReference type="ChEBI" id="CHEBI:15378"/>
        <dbReference type="ChEBI" id="CHEBI:29033"/>
        <dbReference type="ChEBI" id="CHEBI:29034"/>
        <dbReference type="ChEBI" id="CHEBI:57540"/>
        <dbReference type="ChEBI" id="CHEBI:57945"/>
        <dbReference type="ChEBI" id="CHEBI:83228"/>
    </reaction>
    <physiologicalReaction direction="left-to-right" evidence="15">
        <dbReference type="Rhea" id="RHEA:71232"/>
    </physiologicalReaction>
</comment>
<evidence type="ECO:0000256" key="15">
    <source>
        <dbReference type="ARBA" id="ARBA00049138"/>
    </source>
</evidence>
<evidence type="ECO:0000256" key="17">
    <source>
        <dbReference type="RuleBase" id="RU361226"/>
    </source>
</evidence>
<dbReference type="InterPro" id="IPR008333">
    <property type="entry name" value="Cbr1-like_FAD-bd_dom"/>
</dbReference>
<feature type="binding site" evidence="16">
    <location>
        <position position="123"/>
    </location>
    <ligand>
        <name>FAD</name>
        <dbReference type="ChEBI" id="CHEBI:57692"/>
    </ligand>
</feature>
<dbReference type="InterPro" id="IPR001433">
    <property type="entry name" value="OxRdtase_FAD/NAD-bd"/>
</dbReference>
<dbReference type="InterPro" id="IPR001709">
    <property type="entry name" value="Flavoprot_Pyr_Nucl_cyt_Rdtase"/>
</dbReference>
<feature type="binding site" evidence="16">
    <location>
        <position position="172"/>
    </location>
    <ligand>
        <name>FAD</name>
        <dbReference type="ChEBI" id="CHEBI:57692"/>
    </ligand>
</feature>
<evidence type="ECO:0000313" key="20">
    <source>
        <dbReference type="EMBL" id="ORX54563.1"/>
    </source>
</evidence>
<dbReference type="Gene3D" id="2.40.30.10">
    <property type="entry name" value="Translation factors"/>
    <property type="match status" value="1"/>
</dbReference>
<keyword evidence="6 18" id="KW-0812">Transmembrane</keyword>
<evidence type="ECO:0000256" key="9">
    <source>
        <dbReference type="ARBA" id="ARBA00022989"/>
    </source>
</evidence>
<feature type="binding site" evidence="16">
    <location>
        <position position="130"/>
    </location>
    <ligand>
        <name>FAD</name>
        <dbReference type="ChEBI" id="CHEBI:57692"/>
    </ligand>
</feature>